<feature type="region of interest" description="Disordered" evidence="1">
    <location>
        <begin position="77"/>
        <end position="166"/>
    </location>
</feature>
<dbReference type="EMBL" id="JBBPBM010000109">
    <property type="protein sequence ID" value="KAK8507112.1"/>
    <property type="molecule type" value="Genomic_DNA"/>
</dbReference>
<sequence>MTQKVQSVEEQVRVAAEHKLGVANQSITAGFFDNNTSAEDRMEYLESLLRESKKEEAAPVLDDDALNDLLARRWEGQKSKRGQMTEEEIEKMCQVDLPESPRLKEEVERNMPKDASRGTVSSTEAPAPLPLLPQPPAPQPLQQNKDAPPPPKRGRGRPRRATVDKSHTTQVFLAPETNNVDVGLQKAAALQLLLLILIILQAFPQNCSQKYLLFLLHMSNLTHLDSLHSTSAIKRTRSKGSNWRAKKQEPASIPAVDGLAGLGPKPNEQSQIKSVNLLDSQAVDISGNVPGVSSVPIAKCTNPLPISAGMDCTSVINHPSDAGVSLDSQSLAPQLLNQLHALLYLSKLKAKAVRLRVG</sequence>
<keyword evidence="3" id="KW-1185">Reference proteome</keyword>
<evidence type="ECO:0000313" key="3">
    <source>
        <dbReference type="Proteomes" id="UP001472677"/>
    </source>
</evidence>
<proteinExistence type="predicted"/>
<evidence type="ECO:0000256" key="1">
    <source>
        <dbReference type="SAM" id="MobiDB-lite"/>
    </source>
</evidence>
<feature type="compositionally biased region" description="Pro residues" evidence="1">
    <location>
        <begin position="127"/>
        <end position="139"/>
    </location>
</feature>
<gene>
    <name evidence="2" type="ORF">V6N12_008459</name>
</gene>
<evidence type="ECO:0000313" key="2">
    <source>
        <dbReference type="EMBL" id="KAK8507112.1"/>
    </source>
</evidence>
<accession>A0ABR2BKR0</accession>
<comment type="caution">
    <text evidence="2">The sequence shown here is derived from an EMBL/GenBank/DDBJ whole genome shotgun (WGS) entry which is preliminary data.</text>
</comment>
<reference evidence="2 3" key="1">
    <citation type="journal article" date="2024" name="G3 (Bethesda)">
        <title>Genome assembly of Hibiscus sabdariffa L. provides insights into metabolisms of medicinal natural products.</title>
        <authorList>
            <person name="Kim T."/>
        </authorList>
    </citation>
    <scope>NUCLEOTIDE SEQUENCE [LARGE SCALE GENOMIC DNA]</scope>
    <source>
        <strain evidence="2">TK-2024</strain>
        <tissue evidence="2">Old leaves</tissue>
    </source>
</reference>
<dbReference type="Proteomes" id="UP001472677">
    <property type="component" value="Unassembled WGS sequence"/>
</dbReference>
<name>A0ABR2BKR0_9ROSI</name>
<feature type="compositionally biased region" description="Basic and acidic residues" evidence="1">
    <location>
        <begin position="99"/>
        <end position="116"/>
    </location>
</feature>
<organism evidence="2 3">
    <name type="scientific">Hibiscus sabdariffa</name>
    <name type="common">roselle</name>
    <dbReference type="NCBI Taxonomy" id="183260"/>
    <lineage>
        <taxon>Eukaryota</taxon>
        <taxon>Viridiplantae</taxon>
        <taxon>Streptophyta</taxon>
        <taxon>Embryophyta</taxon>
        <taxon>Tracheophyta</taxon>
        <taxon>Spermatophyta</taxon>
        <taxon>Magnoliopsida</taxon>
        <taxon>eudicotyledons</taxon>
        <taxon>Gunneridae</taxon>
        <taxon>Pentapetalae</taxon>
        <taxon>rosids</taxon>
        <taxon>malvids</taxon>
        <taxon>Malvales</taxon>
        <taxon>Malvaceae</taxon>
        <taxon>Malvoideae</taxon>
        <taxon>Hibiscus</taxon>
    </lineage>
</organism>
<protein>
    <submittedName>
        <fullName evidence="2">Uncharacterized protein</fullName>
    </submittedName>
</protein>